<evidence type="ECO:0000256" key="6">
    <source>
        <dbReference type="SAM" id="Phobius"/>
    </source>
</evidence>
<accession>A0ABU4GFH6</accession>
<organism evidence="8 9">
    <name type="scientific">Clostridium boliviensis</name>
    <dbReference type="NCBI Taxonomy" id="318465"/>
    <lineage>
        <taxon>Bacteria</taxon>
        <taxon>Bacillati</taxon>
        <taxon>Bacillota</taxon>
        <taxon>Clostridia</taxon>
        <taxon>Eubacteriales</taxon>
        <taxon>Clostridiaceae</taxon>
        <taxon>Clostridium</taxon>
    </lineage>
</organism>
<sequence length="257" mass="27606">MKLNLKRVVVGLTMAVCLFSLSACSKAGSEAGAIDADMRAQLEQIPVASYLELYTGLEDKDTEQMRKSLVKKDEVAALAEGIDSWENVKDELGGFISASDSVKLEEGKEGYSATVNTVFEKRNMDFTVTFDHKLSKITGVAFIPQYTFGEKMEKAALNTLMGMGTVFLVLIAISLLISCFRYISVLEAKAVNKNKPAVPAAEPAVPAVKEEVEEELSDDLELVAVITAAIAASTGSSPSGLVVRSIKRASAGKWKKA</sequence>
<feature type="signal peptide" evidence="7">
    <location>
        <begin position="1"/>
        <end position="27"/>
    </location>
</feature>
<reference evidence="8 9" key="1">
    <citation type="submission" date="2023-10" db="EMBL/GenBank/DDBJ databases">
        <title>A novel Glycoside Hydrolase 43-Like Enzyme from Clostrdium boliviensis is an Endo-xylanase, and a Candidate for Xylooligosaccharides Production from Different Xylan Substrates.</title>
        <authorList>
            <person name="Alvarez M.T."/>
            <person name="Rocabado-Villegas L.R."/>
            <person name="Salas-Veizaga D.M."/>
            <person name="Linares-Pasten J.A."/>
            <person name="Gudmundsdottir E.E."/>
            <person name="Hreggvidsson G.O."/>
            <person name="Adlercreutz P."/>
            <person name="Nordberg Karlsson E."/>
        </authorList>
    </citation>
    <scope>NUCLEOTIDE SEQUENCE [LARGE SCALE GENOMIC DNA]</scope>
    <source>
        <strain evidence="8 9">E-1</strain>
    </source>
</reference>
<evidence type="ECO:0000256" key="1">
    <source>
        <dbReference type="ARBA" id="ARBA00004236"/>
    </source>
</evidence>
<evidence type="ECO:0000256" key="7">
    <source>
        <dbReference type="SAM" id="SignalP"/>
    </source>
</evidence>
<dbReference type="InterPro" id="IPR005899">
    <property type="entry name" value="Na_pump_deCOase"/>
</dbReference>
<keyword evidence="9" id="KW-1185">Reference proteome</keyword>
<dbReference type="PROSITE" id="PS51257">
    <property type="entry name" value="PROKAR_LIPOPROTEIN"/>
    <property type="match status" value="1"/>
</dbReference>
<dbReference type="RefSeq" id="WP_318062589.1">
    <property type="nucleotide sequence ID" value="NZ_JAWONS010000030.1"/>
</dbReference>
<feature type="chain" id="PRO_5046511431" evidence="7">
    <location>
        <begin position="28"/>
        <end position="257"/>
    </location>
</feature>
<feature type="transmembrane region" description="Helical" evidence="6">
    <location>
        <begin position="160"/>
        <end position="183"/>
    </location>
</feature>
<evidence type="ECO:0000256" key="4">
    <source>
        <dbReference type="ARBA" id="ARBA00022989"/>
    </source>
</evidence>
<gene>
    <name evidence="8" type="ORF">RZO55_01790</name>
</gene>
<evidence type="ECO:0000256" key="2">
    <source>
        <dbReference type="ARBA" id="ARBA00022475"/>
    </source>
</evidence>
<comment type="subcellular location">
    <subcellularLocation>
        <location evidence="1">Cell membrane</location>
    </subcellularLocation>
</comment>
<keyword evidence="3 6" id="KW-0812">Transmembrane</keyword>
<keyword evidence="7" id="KW-0732">Signal</keyword>
<dbReference type="EMBL" id="JAWONS010000030">
    <property type="protein sequence ID" value="MDW2796321.1"/>
    <property type="molecule type" value="Genomic_DNA"/>
</dbReference>
<dbReference type="Pfam" id="PF04277">
    <property type="entry name" value="OAD_gamma"/>
    <property type="match status" value="1"/>
</dbReference>
<dbReference type="Gene3D" id="3.10.450.590">
    <property type="match status" value="1"/>
</dbReference>
<evidence type="ECO:0000313" key="9">
    <source>
        <dbReference type="Proteomes" id="UP001276854"/>
    </source>
</evidence>
<proteinExistence type="predicted"/>
<keyword evidence="2" id="KW-1003">Cell membrane</keyword>
<name>A0ABU4GFH6_9CLOT</name>
<dbReference type="NCBIfam" id="TIGR01195">
    <property type="entry name" value="oadG_fam"/>
    <property type="match status" value="1"/>
</dbReference>
<evidence type="ECO:0000256" key="5">
    <source>
        <dbReference type="ARBA" id="ARBA00023136"/>
    </source>
</evidence>
<keyword evidence="4 6" id="KW-1133">Transmembrane helix</keyword>
<dbReference type="Proteomes" id="UP001276854">
    <property type="component" value="Unassembled WGS sequence"/>
</dbReference>
<protein>
    <submittedName>
        <fullName evidence="8">OadG family transporter subunit</fullName>
    </submittedName>
</protein>
<keyword evidence="5 6" id="KW-0472">Membrane</keyword>
<evidence type="ECO:0000256" key="3">
    <source>
        <dbReference type="ARBA" id="ARBA00022692"/>
    </source>
</evidence>
<evidence type="ECO:0000313" key="8">
    <source>
        <dbReference type="EMBL" id="MDW2796321.1"/>
    </source>
</evidence>
<comment type="caution">
    <text evidence="8">The sequence shown here is derived from an EMBL/GenBank/DDBJ whole genome shotgun (WGS) entry which is preliminary data.</text>
</comment>